<organism evidence="1 2">
    <name type="scientific">Mycteria americana</name>
    <name type="common">Wood stork</name>
    <dbReference type="NCBI Taxonomy" id="33587"/>
    <lineage>
        <taxon>Eukaryota</taxon>
        <taxon>Metazoa</taxon>
        <taxon>Chordata</taxon>
        <taxon>Craniata</taxon>
        <taxon>Vertebrata</taxon>
        <taxon>Euteleostomi</taxon>
        <taxon>Archelosauria</taxon>
        <taxon>Archosauria</taxon>
        <taxon>Dinosauria</taxon>
        <taxon>Saurischia</taxon>
        <taxon>Theropoda</taxon>
        <taxon>Coelurosauria</taxon>
        <taxon>Aves</taxon>
        <taxon>Neognathae</taxon>
        <taxon>Neoaves</taxon>
        <taxon>Aequornithes</taxon>
        <taxon>Ciconiiformes</taxon>
        <taxon>Ciconiidae</taxon>
        <taxon>Mycteria</taxon>
    </lineage>
</organism>
<dbReference type="AlphaFoldDB" id="A0AAN7S0R9"/>
<keyword evidence="2" id="KW-1185">Reference proteome</keyword>
<protein>
    <recommendedName>
        <fullName evidence="3">Rna-directed dna polymerase from mobile element jockey-like</fullName>
    </recommendedName>
</protein>
<dbReference type="EMBL" id="JAUNZN010000003">
    <property type="protein sequence ID" value="KAK4824162.1"/>
    <property type="molecule type" value="Genomic_DNA"/>
</dbReference>
<dbReference type="Proteomes" id="UP001333110">
    <property type="component" value="Unassembled WGS sequence"/>
</dbReference>
<evidence type="ECO:0000313" key="1">
    <source>
        <dbReference type="EMBL" id="KAK4824162.1"/>
    </source>
</evidence>
<dbReference type="PANTHER" id="PTHR33332">
    <property type="entry name" value="REVERSE TRANSCRIPTASE DOMAIN-CONTAINING PROTEIN"/>
    <property type="match status" value="1"/>
</dbReference>
<sequence>MCGSSEEGSDTAALVGTWCPARVNPPQMATRNLDTANPALPDFNFFANGLINSKSPIIALGLDSLEKLTRLILPPIPLGGEDGTKFRGVADTREGCATIQKDLDRLEKQGNWNLAKFSKKKCKVLHLGNNNPEHQYRLGSGLAEQDLEVLVDNKLNMRQQCALALNSILGCIRKSVASRKEKAVASPDVQCVDEEIRIMKTQGWRLNHFPGQPIPMLDNPLGEVIFPNIQSKPPLVQLEAISSRPITCYLGEETDPHLSTTSFQAKQSQLPQPLLIRLLLQTLHQLRCHSLHMLQHLNVPLVVGAPKLNTVFEIPSDICHLASGLQPTHPLSSVGVMGVQMKM</sequence>
<comment type="caution">
    <text evidence="1">The sequence shown here is derived from an EMBL/GenBank/DDBJ whole genome shotgun (WGS) entry which is preliminary data.</text>
</comment>
<reference evidence="1 2" key="1">
    <citation type="journal article" date="2023" name="J. Hered.">
        <title>Chromosome-level genome of the wood stork (Mycteria americana) provides insight into avian chromosome evolution.</title>
        <authorList>
            <person name="Flamio R. Jr."/>
            <person name="Ramstad K.M."/>
        </authorList>
    </citation>
    <scope>NUCLEOTIDE SEQUENCE [LARGE SCALE GENOMIC DNA]</scope>
    <source>
        <strain evidence="1">JAX WOST 10</strain>
    </source>
</reference>
<proteinExistence type="predicted"/>
<name>A0AAN7S0R9_MYCAM</name>
<evidence type="ECO:0008006" key="3">
    <source>
        <dbReference type="Google" id="ProtNLM"/>
    </source>
</evidence>
<evidence type="ECO:0000313" key="2">
    <source>
        <dbReference type="Proteomes" id="UP001333110"/>
    </source>
</evidence>
<gene>
    <name evidence="1" type="ORF">QYF61_011289</name>
</gene>
<accession>A0AAN7S0R9</accession>